<dbReference type="Proteomes" id="UP000077177">
    <property type="component" value="Chromosome"/>
</dbReference>
<dbReference type="SUPFAM" id="SSF55811">
    <property type="entry name" value="Nudix"/>
    <property type="match status" value="1"/>
</dbReference>
<dbReference type="GO" id="GO:0004081">
    <property type="term" value="F:bis(5'-nucleosyl)-tetraphosphatase (asymmetrical) activity"/>
    <property type="evidence" value="ECO:0007669"/>
    <property type="project" value="TreeGrafter"/>
</dbReference>
<dbReference type="EMBL" id="CP011390">
    <property type="protein sequence ID" value="ANE53250.1"/>
    <property type="molecule type" value="Genomic_DNA"/>
</dbReference>
<dbReference type="KEGG" id="fla:SY85_01350"/>
<dbReference type="InterPro" id="IPR015797">
    <property type="entry name" value="NUDIX_hydrolase-like_dom_sf"/>
</dbReference>
<evidence type="ECO:0000256" key="1">
    <source>
        <dbReference type="ARBA" id="ARBA00022801"/>
    </source>
</evidence>
<dbReference type="Pfam" id="PF00293">
    <property type="entry name" value="NUDIX"/>
    <property type="match status" value="1"/>
</dbReference>
<dbReference type="PROSITE" id="PS00893">
    <property type="entry name" value="NUDIX_BOX"/>
    <property type="match status" value="1"/>
</dbReference>
<evidence type="ECO:0000313" key="5">
    <source>
        <dbReference type="Proteomes" id="UP000077177"/>
    </source>
</evidence>
<dbReference type="AlphaFoldDB" id="A0A172U1R5"/>
<dbReference type="CDD" id="cd03673">
    <property type="entry name" value="NUDIX_Ap6A_hydrolase"/>
    <property type="match status" value="1"/>
</dbReference>
<dbReference type="Gene3D" id="3.90.79.10">
    <property type="entry name" value="Nucleoside Triphosphate Pyrophosphohydrolase"/>
    <property type="match status" value="1"/>
</dbReference>
<keyword evidence="5" id="KW-1185">Reference proteome</keyword>
<reference evidence="5" key="1">
    <citation type="submission" date="2015-01" db="EMBL/GenBank/DDBJ databases">
        <title>Flavisolibacter sp./LCS9/ whole genome sequencing.</title>
        <authorList>
            <person name="Kim M.K."/>
            <person name="Srinivasan S."/>
            <person name="Lee J.-J."/>
        </authorList>
    </citation>
    <scope>NUCLEOTIDE SEQUENCE [LARGE SCALE GENOMIC DNA]</scope>
    <source>
        <strain evidence="5">LCS9</strain>
    </source>
</reference>
<evidence type="ECO:0000313" key="4">
    <source>
        <dbReference type="EMBL" id="ANE53250.1"/>
    </source>
</evidence>
<evidence type="ECO:0000259" key="3">
    <source>
        <dbReference type="PROSITE" id="PS51462"/>
    </source>
</evidence>
<reference evidence="4 5" key="2">
    <citation type="journal article" date="2016" name="Int. J. Syst. Evol. Microbiol.">
        <title>Flavisolibacter tropicus sp. nov., isolated from tropical soil.</title>
        <authorList>
            <person name="Lee J.J."/>
            <person name="Kang M.S."/>
            <person name="Kim G.S."/>
            <person name="Lee C.S."/>
            <person name="Lim S."/>
            <person name="Lee J."/>
            <person name="Roh S.H."/>
            <person name="Kang H."/>
            <person name="Ha J.M."/>
            <person name="Bae S."/>
            <person name="Jung H.Y."/>
            <person name="Kim M.K."/>
        </authorList>
    </citation>
    <scope>NUCLEOTIDE SEQUENCE [LARGE SCALE GENOMIC DNA]</scope>
    <source>
        <strain evidence="4 5">LCS9</strain>
    </source>
</reference>
<sequence length="196" mass="22649">MYFSTIPLIITSSKKQSTNSKIIENANKARIQSALKDLSQNDQQLVLITENVDQEIEQLKADFTVIQAAGGLAYTPNEEVLLIFRKGKWDLPKGKLDDGEELEACAVREVEEETGIQNVALESFIQRTYHTYQEHGQDILKETFWYYMKAEKQDLHPQTDEDIEECRWVPKSFIINYFDNMQPSVKDVLEAYLAHL</sequence>
<dbReference type="GO" id="GO:0006167">
    <property type="term" value="P:AMP biosynthetic process"/>
    <property type="evidence" value="ECO:0007669"/>
    <property type="project" value="TreeGrafter"/>
</dbReference>
<protein>
    <recommendedName>
        <fullName evidence="3">Nudix hydrolase domain-containing protein</fullName>
    </recommendedName>
</protein>
<dbReference type="PRINTS" id="PR00502">
    <property type="entry name" value="NUDIXFAMILY"/>
</dbReference>
<dbReference type="PROSITE" id="PS51462">
    <property type="entry name" value="NUDIX"/>
    <property type="match status" value="1"/>
</dbReference>
<gene>
    <name evidence="4" type="ORF">SY85_01350</name>
</gene>
<organism evidence="4 5">
    <name type="scientific">Flavisolibacter tropicus</name>
    <dbReference type="NCBI Taxonomy" id="1492898"/>
    <lineage>
        <taxon>Bacteria</taxon>
        <taxon>Pseudomonadati</taxon>
        <taxon>Bacteroidota</taxon>
        <taxon>Chitinophagia</taxon>
        <taxon>Chitinophagales</taxon>
        <taxon>Chitinophagaceae</taxon>
        <taxon>Flavisolibacter</taxon>
    </lineage>
</organism>
<dbReference type="InterPro" id="IPR000086">
    <property type="entry name" value="NUDIX_hydrolase_dom"/>
</dbReference>
<dbReference type="PANTHER" id="PTHR21340">
    <property type="entry name" value="DIADENOSINE 5,5-P1,P4-TETRAPHOSPHATE PYROPHOSPHOHYDROLASE MUTT"/>
    <property type="match status" value="1"/>
</dbReference>
<evidence type="ECO:0000256" key="2">
    <source>
        <dbReference type="RuleBase" id="RU003476"/>
    </source>
</evidence>
<keyword evidence="1 2" id="KW-0378">Hydrolase</keyword>
<name>A0A172U1R5_9BACT</name>
<dbReference type="PANTHER" id="PTHR21340:SF0">
    <property type="entry name" value="BIS(5'-NUCLEOSYL)-TETRAPHOSPHATASE [ASYMMETRICAL]"/>
    <property type="match status" value="1"/>
</dbReference>
<feature type="domain" description="Nudix hydrolase" evidence="3">
    <location>
        <begin position="64"/>
        <end position="193"/>
    </location>
</feature>
<comment type="similarity">
    <text evidence="2">Belongs to the Nudix hydrolase family.</text>
</comment>
<dbReference type="InterPro" id="IPR020476">
    <property type="entry name" value="Nudix_hydrolase"/>
</dbReference>
<dbReference type="InterPro" id="IPR020084">
    <property type="entry name" value="NUDIX_hydrolase_CS"/>
</dbReference>
<accession>A0A172U1R5</accession>
<dbReference type="InterPro" id="IPR051325">
    <property type="entry name" value="Nudix_hydrolase_domain"/>
</dbReference>
<dbReference type="GO" id="GO:0006754">
    <property type="term" value="P:ATP biosynthetic process"/>
    <property type="evidence" value="ECO:0007669"/>
    <property type="project" value="TreeGrafter"/>
</dbReference>
<proteinExistence type="inferred from homology"/>
<dbReference type="STRING" id="1492898.SY85_01350"/>